<feature type="domain" description="CYTH" evidence="1">
    <location>
        <begin position="2"/>
        <end position="150"/>
    </location>
</feature>
<dbReference type="InterPro" id="IPR023577">
    <property type="entry name" value="CYTH_domain"/>
</dbReference>
<evidence type="ECO:0000259" key="1">
    <source>
        <dbReference type="PROSITE" id="PS51707"/>
    </source>
</evidence>
<dbReference type="EMBL" id="CAXJIO010000014">
    <property type="protein sequence ID" value="CAL2103953.1"/>
    <property type="molecule type" value="Genomic_DNA"/>
</dbReference>
<evidence type="ECO:0000313" key="2">
    <source>
        <dbReference type="EMBL" id="CAL2103953.1"/>
    </source>
</evidence>
<dbReference type="Pfam" id="PF01928">
    <property type="entry name" value="CYTH"/>
    <property type="match status" value="1"/>
</dbReference>
<dbReference type="Gene3D" id="2.40.320.10">
    <property type="entry name" value="Hypothetical Protein Pfu-838710-001"/>
    <property type="match status" value="1"/>
</dbReference>
<dbReference type="EC" id="3.6.1.25" evidence="2"/>
<dbReference type="SMART" id="SM01118">
    <property type="entry name" value="CYTH"/>
    <property type="match status" value="1"/>
</dbReference>
<dbReference type="GO" id="GO:0050355">
    <property type="term" value="F:inorganic triphosphate phosphatase activity"/>
    <property type="evidence" value="ECO:0007669"/>
    <property type="project" value="UniProtKB-EC"/>
</dbReference>
<sequence length="156" mass="18111">MALEIERKFLVLSNAFEEEAIKKDYIKQGFLNSDKNRVVRVRIKNDDGFLTIKGPSNESGTSRFEWEKEISLDEAKSLLSLCEKGVIEKHRYLIPLKSHLYEVDVFLGENEGLIVAEVELSNEYENFSKPTWLGKEVTGIEKYYNSNLSKKPFLKW</sequence>
<keyword evidence="3" id="KW-1185">Reference proteome</keyword>
<dbReference type="PANTHER" id="PTHR40114">
    <property type="entry name" value="SLR0698 PROTEIN"/>
    <property type="match status" value="1"/>
</dbReference>
<dbReference type="InterPro" id="IPR012042">
    <property type="entry name" value="NeuTTM/CthTTM-like"/>
</dbReference>
<dbReference type="PANTHER" id="PTHR40114:SF1">
    <property type="entry name" value="SLR0698 PROTEIN"/>
    <property type="match status" value="1"/>
</dbReference>
<dbReference type="PIRSF" id="PIRSF016487">
    <property type="entry name" value="CYTH_UCP016487"/>
    <property type="match status" value="1"/>
</dbReference>
<dbReference type="PROSITE" id="PS51707">
    <property type="entry name" value="CYTH"/>
    <property type="match status" value="1"/>
</dbReference>
<organism evidence="2 3">
    <name type="scientific">Tenacibaculum polynesiense</name>
    <dbReference type="NCBI Taxonomy" id="3137857"/>
    <lineage>
        <taxon>Bacteria</taxon>
        <taxon>Pseudomonadati</taxon>
        <taxon>Bacteroidota</taxon>
        <taxon>Flavobacteriia</taxon>
        <taxon>Flavobacteriales</taxon>
        <taxon>Flavobacteriaceae</taxon>
        <taxon>Tenacibaculum</taxon>
    </lineage>
</organism>
<keyword evidence="2" id="KW-0378">Hydrolase</keyword>
<name>A0ABP1F080_9FLAO</name>
<accession>A0ABP1F080</accession>
<proteinExistence type="predicted"/>
<dbReference type="CDD" id="cd07891">
    <property type="entry name" value="CYTH-like_CthTTM-like_1"/>
    <property type="match status" value="1"/>
</dbReference>
<gene>
    <name evidence="2" type="ORF">T190423A01A_50201</name>
</gene>
<dbReference type="SUPFAM" id="SSF55154">
    <property type="entry name" value="CYTH-like phosphatases"/>
    <property type="match status" value="1"/>
</dbReference>
<evidence type="ECO:0000313" key="3">
    <source>
        <dbReference type="Proteomes" id="UP001497527"/>
    </source>
</evidence>
<comment type="caution">
    <text evidence="2">The sequence shown here is derived from an EMBL/GenBank/DDBJ whole genome shotgun (WGS) entry which is preliminary data.</text>
</comment>
<dbReference type="RefSeq" id="WP_348718084.1">
    <property type="nucleotide sequence ID" value="NZ_CAXJIO010000014.1"/>
</dbReference>
<protein>
    <submittedName>
        <fullName evidence="2">Inorganic triphosphatase</fullName>
        <ecNumber evidence="2">3.6.1.25</ecNumber>
    </submittedName>
</protein>
<dbReference type="Proteomes" id="UP001497527">
    <property type="component" value="Unassembled WGS sequence"/>
</dbReference>
<reference evidence="2 3" key="1">
    <citation type="submission" date="2024-05" db="EMBL/GenBank/DDBJ databases">
        <authorList>
            <person name="Duchaud E."/>
        </authorList>
    </citation>
    <scope>NUCLEOTIDE SEQUENCE [LARGE SCALE GENOMIC DNA]</scope>
    <source>
        <strain evidence="2">Ena-SAMPLE-TAB-13-05-2024-13:56:06:370-140308</strain>
    </source>
</reference>
<dbReference type="InterPro" id="IPR033469">
    <property type="entry name" value="CYTH-like_dom_sf"/>
</dbReference>